<proteinExistence type="predicted"/>
<evidence type="ECO:0000256" key="1">
    <source>
        <dbReference type="SAM" id="SignalP"/>
    </source>
</evidence>
<geneLocation type="mitochondrion" evidence="2"/>
<name>A0A117NHP2_PICGL</name>
<dbReference type="EMBL" id="LKAM01000005">
    <property type="protein sequence ID" value="KUM48667.1"/>
    <property type="molecule type" value="Genomic_DNA"/>
</dbReference>
<protein>
    <submittedName>
        <fullName evidence="2">Uncharacterized protein</fullName>
    </submittedName>
</protein>
<dbReference type="AlphaFoldDB" id="A0A117NHP2"/>
<keyword evidence="2" id="KW-0496">Mitochondrion</keyword>
<comment type="caution">
    <text evidence="2">The sequence shown here is derived from an EMBL/GenBank/DDBJ whole genome shotgun (WGS) entry which is preliminary data.</text>
</comment>
<accession>A0A117NHP2</accession>
<feature type="signal peptide" evidence="1">
    <location>
        <begin position="1"/>
        <end position="18"/>
    </location>
</feature>
<keyword evidence="1" id="KW-0732">Signal</keyword>
<reference evidence="2" key="1">
    <citation type="journal article" date="2015" name="Genome Biol. Evol.">
        <title>Organellar Genomes of White Spruce (Picea glauca): Assembly and Annotation.</title>
        <authorList>
            <person name="Jackman S.D."/>
            <person name="Warren R.L."/>
            <person name="Gibb E.A."/>
            <person name="Vandervalk B.P."/>
            <person name="Mohamadi H."/>
            <person name="Chu J."/>
            <person name="Raymond A."/>
            <person name="Pleasance S."/>
            <person name="Coope R."/>
            <person name="Wildung M.R."/>
            <person name="Ritland C.E."/>
            <person name="Bousquet J."/>
            <person name="Jones S.J."/>
            <person name="Bohlmann J."/>
            <person name="Birol I."/>
        </authorList>
    </citation>
    <scope>NUCLEOTIDE SEQUENCE [LARGE SCALE GENOMIC DNA]</scope>
    <source>
        <tissue evidence="2">Flushing bud</tissue>
    </source>
</reference>
<sequence>MAMHLILMLELAMNTCLSSLCYWYCRMKLHHLTSLLHILTYVGPYLPI</sequence>
<organism evidence="2">
    <name type="scientific">Picea glauca</name>
    <name type="common">White spruce</name>
    <name type="synonym">Pinus glauca</name>
    <dbReference type="NCBI Taxonomy" id="3330"/>
    <lineage>
        <taxon>Eukaryota</taxon>
        <taxon>Viridiplantae</taxon>
        <taxon>Streptophyta</taxon>
        <taxon>Embryophyta</taxon>
        <taxon>Tracheophyta</taxon>
        <taxon>Spermatophyta</taxon>
        <taxon>Pinopsida</taxon>
        <taxon>Pinidae</taxon>
        <taxon>Conifers I</taxon>
        <taxon>Pinales</taxon>
        <taxon>Pinaceae</taxon>
        <taxon>Picea</taxon>
    </lineage>
</organism>
<feature type="chain" id="PRO_5007152041" evidence="1">
    <location>
        <begin position="19"/>
        <end position="48"/>
    </location>
</feature>
<gene>
    <name evidence="2" type="ORF">ABT39_MTgene4682</name>
</gene>
<evidence type="ECO:0000313" key="2">
    <source>
        <dbReference type="EMBL" id="KUM48667.1"/>
    </source>
</evidence>